<gene>
    <name evidence="1" type="ORF">AYI68_g947</name>
</gene>
<dbReference type="AlphaFoldDB" id="A0A1R0H6S3"/>
<sequence>MIWSINCLCKLVASSTHKFMFSLASPVLLTNFVNSFIVGNNLLAASVGVKCNSLFAVAHSGLLQKSRLHPYTSWLCKVRTTRLSISSILGSDSAT</sequence>
<evidence type="ECO:0000313" key="2">
    <source>
        <dbReference type="Proteomes" id="UP000187455"/>
    </source>
</evidence>
<reference evidence="1 2" key="1">
    <citation type="journal article" date="2016" name="Mol. Biol. Evol.">
        <title>Genome-Wide Survey of Gut Fungi (Harpellales) Reveals the First Horizontally Transferred Ubiquitin Gene from a Mosquito Host.</title>
        <authorList>
            <person name="Wang Y."/>
            <person name="White M.M."/>
            <person name="Kvist S."/>
            <person name="Moncalvo J.M."/>
        </authorList>
    </citation>
    <scope>NUCLEOTIDE SEQUENCE [LARGE SCALE GENOMIC DNA]</scope>
    <source>
        <strain evidence="1 2">ALG-7-W6</strain>
    </source>
</reference>
<evidence type="ECO:0000313" key="1">
    <source>
        <dbReference type="EMBL" id="OLY84875.1"/>
    </source>
</evidence>
<keyword evidence="2" id="KW-1185">Reference proteome</keyword>
<proteinExistence type="predicted"/>
<dbReference type="EMBL" id="LSSL01000320">
    <property type="protein sequence ID" value="OLY84875.1"/>
    <property type="molecule type" value="Genomic_DNA"/>
</dbReference>
<organism evidence="1 2">
    <name type="scientific">Smittium mucronatum</name>
    <dbReference type="NCBI Taxonomy" id="133383"/>
    <lineage>
        <taxon>Eukaryota</taxon>
        <taxon>Fungi</taxon>
        <taxon>Fungi incertae sedis</taxon>
        <taxon>Zoopagomycota</taxon>
        <taxon>Kickxellomycotina</taxon>
        <taxon>Harpellomycetes</taxon>
        <taxon>Harpellales</taxon>
        <taxon>Legeriomycetaceae</taxon>
        <taxon>Smittium</taxon>
    </lineage>
</organism>
<comment type="caution">
    <text evidence="1">The sequence shown here is derived from an EMBL/GenBank/DDBJ whole genome shotgun (WGS) entry which is preliminary data.</text>
</comment>
<protein>
    <submittedName>
        <fullName evidence="1">Uncharacterized protein</fullName>
    </submittedName>
</protein>
<name>A0A1R0H6S3_9FUNG</name>
<dbReference type="Proteomes" id="UP000187455">
    <property type="component" value="Unassembled WGS sequence"/>
</dbReference>
<accession>A0A1R0H6S3</accession>